<comment type="caution">
    <text evidence="3">The sequence shown here is derived from an EMBL/GenBank/DDBJ whole genome shotgun (WGS) entry which is preliminary data.</text>
</comment>
<evidence type="ECO:0000313" key="4">
    <source>
        <dbReference type="Proteomes" id="UP000094622"/>
    </source>
</evidence>
<dbReference type="OrthoDB" id="9806249at2"/>
<dbReference type="RefSeq" id="WP_069306953.1">
    <property type="nucleotide sequence ID" value="NZ_MCRJ01000052.1"/>
</dbReference>
<dbReference type="SUPFAM" id="SSF53613">
    <property type="entry name" value="Ribokinase-like"/>
    <property type="match status" value="1"/>
</dbReference>
<name>A0A1E3H242_9HYPH</name>
<gene>
    <name evidence="3" type="ORF">A6302_02291</name>
</gene>
<dbReference type="GO" id="GO:0016301">
    <property type="term" value="F:kinase activity"/>
    <property type="evidence" value="ECO:0007669"/>
    <property type="project" value="UniProtKB-KW"/>
</dbReference>
<dbReference type="Pfam" id="PF00294">
    <property type="entry name" value="PfkB"/>
    <property type="match status" value="1"/>
</dbReference>
<dbReference type="InterPro" id="IPR029056">
    <property type="entry name" value="Ribokinase-like"/>
</dbReference>
<dbReference type="Gene3D" id="3.40.1190.20">
    <property type="match status" value="1"/>
</dbReference>
<dbReference type="AlphaFoldDB" id="A0A1E3H242"/>
<sequence length="83" mass="7851">MLDVAAAAIVDVTGAGDALVAGTIAALHAGRPLEAAVAFGIEAGRAALSTVGALERLPGIPAPASSVPAPPTGSPPVTLFPGT</sequence>
<evidence type="ECO:0000313" key="3">
    <source>
        <dbReference type="EMBL" id="ODN70370.1"/>
    </source>
</evidence>
<feature type="domain" description="Carbohydrate kinase PfkB" evidence="2">
    <location>
        <begin position="6"/>
        <end position="55"/>
    </location>
</feature>
<evidence type="ECO:0000256" key="1">
    <source>
        <dbReference type="SAM" id="MobiDB-lite"/>
    </source>
</evidence>
<feature type="region of interest" description="Disordered" evidence="1">
    <location>
        <begin position="61"/>
        <end position="83"/>
    </location>
</feature>
<proteinExistence type="predicted"/>
<dbReference type="InterPro" id="IPR011611">
    <property type="entry name" value="PfkB_dom"/>
</dbReference>
<dbReference type="EMBL" id="MCRJ01000052">
    <property type="protein sequence ID" value="ODN70370.1"/>
    <property type="molecule type" value="Genomic_DNA"/>
</dbReference>
<organism evidence="3 4">
    <name type="scientific">Methylobrevis pamukkalensis</name>
    <dbReference type="NCBI Taxonomy" id="1439726"/>
    <lineage>
        <taxon>Bacteria</taxon>
        <taxon>Pseudomonadati</taxon>
        <taxon>Pseudomonadota</taxon>
        <taxon>Alphaproteobacteria</taxon>
        <taxon>Hyphomicrobiales</taxon>
        <taxon>Pleomorphomonadaceae</taxon>
        <taxon>Methylobrevis</taxon>
    </lineage>
</organism>
<keyword evidence="3" id="KW-0808">Transferase</keyword>
<accession>A0A1E3H242</accession>
<dbReference type="Proteomes" id="UP000094622">
    <property type="component" value="Unassembled WGS sequence"/>
</dbReference>
<reference evidence="3 4" key="1">
    <citation type="submission" date="2016-07" db="EMBL/GenBank/DDBJ databases">
        <title>Draft Genome Sequence of Methylobrevis pamukkalensis PK2.</title>
        <authorList>
            <person name="Vasilenko O.V."/>
            <person name="Doronina N.V."/>
            <person name="Shmareva M.N."/>
            <person name="Tarlachkov S.V."/>
            <person name="Mustakhimov I."/>
            <person name="Trotsenko Y.A."/>
        </authorList>
    </citation>
    <scope>NUCLEOTIDE SEQUENCE [LARGE SCALE GENOMIC DNA]</scope>
    <source>
        <strain evidence="3 4">PK2</strain>
    </source>
</reference>
<evidence type="ECO:0000259" key="2">
    <source>
        <dbReference type="Pfam" id="PF00294"/>
    </source>
</evidence>
<keyword evidence="4" id="KW-1185">Reference proteome</keyword>
<keyword evidence="3" id="KW-0418">Kinase</keyword>
<protein>
    <submittedName>
        <fullName evidence="3">PfkB family carbohydrate kinase</fullName>
    </submittedName>
</protein>